<evidence type="ECO:0000313" key="3">
    <source>
        <dbReference type="Proteomes" id="UP001292116"/>
    </source>
</evidence>
<keyword evidence="3" id="KW-1185">Reference proteome</keyword>
<accession>A0ABU5KSU7</accession>
<dbReference type="Pfam" id="PF10976">
    <property type="entry name" value="DUF2790"/>
    <property type="match status" value="1"/>
</dbReference>
<gene>
    <name evidence="2" type="ORF">SOW75_02340</name>
</gene>
<feature type="chain" id="PRO_5045411877" evidence="1">
    <location>
        <begin position="19"/>
        <end position="91"/>
    </location>
</feature>
<dbReference type="Proteomes" id="UP001292116">
    <property type="component" value="Unassembled WGS sequence"/>
</dbReference>
<feature type="signal peptide" evidence="1">
    <location>
        <begin position="1"/>
        <end position="18"/>
    </location>
</feature>
<sequence>MKYLFAIIAFAVASHSFAAQTSDEASQHKSSNVESYHYGMAMDIAHVISITSNDESGCGVVPASITYVDHQGVTHTIDYLKFSNLSQCDNG</sequence>
<dbReference type="Gene3D" id="2.30.140.50">
    <property type="entry name" value="Protein of unknown function DUF2790"/>
    <property type="match status" value="1"/>
</dbReference>
<name>A0ABU5KSU7_9PSED</name>
<proteinExistence type="predicted"/>
<evidence type="ECO:0000313" key="2">
    <source>
        <dbReference type="EMBL" id="MDZ5737013.1"/>
    </source>
</evidence>
<reference evidence="2 3" key="1">
    <citation type="submission" date="2023-11" db="EMBL/GenBank/DDBJ databases">
        <title>Draft genomes analysis of Pseudomonas asiatica isolated from milk, feces and farm soil of cows suffering from clinical mastitis.</title>
        <authorList>
            <person name="Rahman T."/>
            <person name="Das Z.C."/>
            <person name="Hoque M.N."/>
        </authorList>
    </citation>
    <scope>NUCLEOTIDE SEQUENCE [LARGE SCALE GENOMIC DNA]</scope>
    <source>
        <strain evidence="2 3">2F2</strain>
    </source>
</reference>
<protein>
    <submittedName>
        <fullName evidence="2">DUF2790 domain-containing protein</fullName>
    </submittedName>
</protein>
<evidence type="ECO:0000256" key="1">
    <source>
        <dbReference type="SAM" id="SignalP"/>
    </source>
</evidence>
<dbReference type="RefSeq" id="WP_322490721.1">
    <property type="nucleotide sequence ID" value="NZ_JAXUBM010000002.1"/>
</dbReference>
<dbReference type="EMBL" id="JAXUBM010000002">
    <property type="protein sequence ID" value="MDZ5737013.1"/>
    <property type="molecule type" value="Genomic_DNA"/>
</dbReference>
<keyword evidence="1" id="KW-0732">Signal</keyword>
<organism evidence="2 3">
    <name type="scientific">Pseudomonas asiatica</name>
    <dbReference type="NCBI Taxonomy" id="2219225"/>
    <lineage>
        <taxon>Bacteria</taxon>
        <taxon>Pseudomonadati</taxon>
        <taxon>Pseudomonadota</taxon>
        <taxon>Gammaproteobacteria</taxon>
        <taxon>Pseudomonadales</taxon>
        <taxon>Pseudomonadaceae</taxon>
        <taxon>Pseudomonas</taxon>
    </lineage>
</organism>
<comment type="caution">
    <text evidence="2">The sequence shown here is derived from an EMBL/GenBank/DDBJ whole genome shotgun (WGS) entry which is preliminary data.</text>
</comment>
<dbReference type="InterPro" id="IPR021245">
    <property type="entry name" value="DUF2790"/>
</dbReference>